<evidence type="ECO:0000256" key="4">
    <source>
        <dbReference type="ARBA" id="ARBA00022833"/>
    </source>
</evidence>
<dbReference type="Pfam" id="PF02633">
    <property type="entry name" value="Creatininase"/>
    <property type="match status" value="1"/>
</dbReference>
<comment type="cofactor">
    <cofactor evidence="1">
        <name>Zn(2+)</name>
        <dbReference type="ChEBI" id="CHEBI:29105"/>
    </cofactor>
</comment>
<dbReference type="InterPro" id="IPR031034">
    <property type="entry name" value="Creatininase"/>
</dbReference>
<keyword evidence="3" id="KW-0378">Hydrolase</keyword>
<dbReference type="Gene3D" id="3.40.50.10310">
    <property type="entry name" value="Creatininase"/>
    <property type="match status" value="1"/>
</dbReference>
<comment type="similarity">
    <text evidence="5">Belongs to the creatininase superfamily.</text>
</comment>
<name>A0ABN0SIE6_9MICO</name>
<organism evidence="6 7">
    <name type="scientific">Brevibacterium metallidurans</name>
    <dbReference type="NCBI Taxonomy" id="1482676"/>
    <lineage>
        <taxon>Bacteria</taxon>
        <taxon>Bacillati</taxon>
        <taxon>Actinomycetota</taxon>
        <taxon>Actinomycetes</taxon>
        <taxon>Micrococcales</taxon>
        <taxon>Brevibacteriaceae</taxon>
        <taxon>Brevibacterium</taxon>
    </lineage>
</organism>
<evidence type="ECO:0000256" key="3">
    <source>
        <dbReference type="ARBA" id="ARBA00022801"/>
    </source>
</evidence>
<evidence type="ECO:0000256" key="1">
    <source>
        <dbReference type="ARBA" id="ARBA00001947"/>
    </source>
</evidence>
<protein>
    <submittedName>
        <fullName evidence="6">Creatininase</fullName>
    </submittedName>
</protein>
<evidence type="ECO:0000256" key="5">
    <source>
        <dbReference type="ARBA" id="ARBA00024029"/>
    </source>
</evidence>
<sequence length="255" mass="27706">MTVYMEELDAFTYSEKIRAGAPVLIPAGSIEQHGRHMPLHVDTILSRRIAGETAREVGAVVSAPITYGYKSQQRSGGGNHLPGTTSLDGEVVTTIAKSLVNEFARHGATNICFINGHFENYQFLYEGADLALRELKSAGVEDLRIMLLSYWDFVDDATIDRLYPDGFAGWDLEHGGVLETSLMLHLFPEQVDMTKVDDGPPAILPNYDILPVRPELTPASGCLSSGADATAEKGKLLLQHASARMSAAITNEFGL</sequence>
<dbReference type="PANTHER" id="PTHR35005">
    <property type="entry name" value="3-DEHYDRO-SCYLLO-INOSOSE HYDROLASE"/>
    <property type="match status" value="1"/>
</dbReference>
<reference evidence="6 7" key="1">
    <citation type="submission" date="2024-01" db="EMBL/GenBank/DDBJ databases">
        <title>Characterization of antibiotic resistant novel bacterial strains and their environmental applications.</title>
        <authorList>
            <person name="Manzoor S."/>
            <person name="Abbas S."/>
            <person name="Arshad M."/>
            <person name="Ahmed I."/>
        </authorList>
    </citation>
    <scope>NUCLEOTIDE SEQUENCE [LARGE SCALE GENOMIC DNA]</scope>
    <source>
        <strain evidence="6 7">NCCP-602</strain>
    </source>
</reference>
<dbReference type="Proteomes" id="UP001498238">
    <property type="component" value="Unassembled WGS sequence"/>
</dbReference>
<evidence type="ECO:0000313" key="6">
    <source>
        <dbReference type="EMBL" id="GAA0034153.1"/>
    </source>
</evidence>
<proteinExistence type="inferred from homology"/>
<gene>
    <name evidence="6" type="ORF">NCCP602_01140</name>
</gene>
<accession>A0ABN0SIE6</accession>
<keyword evidence="2" id="KW-0479">Metal-binding</keyword>
<comment type="caution">
    <text evidence="6">The sequence shown here is derived from an EMBL/GenBank/DDBJ whole genome shotgun (WGS) entry which is preliminary data.</text>
</comment>
<keyword evidence="4" id="KW-0862">Zinc</keyword>
<dbReference type="InterPro" id="IPR024087">
    <property type="entry name" value="Creatininase-like_sf"/>
</dbReference>
<dbReference type="SUPFAM" id="SSF102215">
    <property type="entry name" value="Creatininase"/>
    <property type="match status" value="1"/>
</dbReference>
<dbReference type="EMBL" id="BAAAAF010000001">
    <property type="protein sequence ID" value="GAA0034153.1"/>
    <property type="molecule type" value="Genomic_DNA"/>
</dbReference>
<dbReference type="PANTHER" id="PTHR35005:SF1">
    <property type="entry name" value="2-AMINO-5-FORMYLAMINO-6-RIBOSYLAMINOPYRIMIDIN-4(3H)-ONE 5'-MONOPHOSPHATE DEFORMYLASE"/>
    <property type="match status" value="1"/>
</dbReference>
<keyword evidence="7" id="KW-1185">Reference proteome</keyword>
<dbReference type="InterPro" id="IPR003785">
    <property type="entry name" value="Creatininase/forma_Hydrolase"/>
</dbReference>
<dbReference type="NCBIfam" id="TIGR04448">
    <property type="entry name" value="creatininase"/>
    <property type="match status" value="1"/>
</dbReference>
<evidence type="ECO:0000256" key="2">
    <source>
        <dbReference type="ARBA" id="ARBA00022723"/>
    </source>
</evidence>
<evidence type="ECO:0000313" key="7">
    <source>
        <dbReference type="Proteomes" id="UP001498238"/>
    </source>
</evidence>